<dbReference type="AlphaFoldDB" id="A0AAN7ZKS1"/>
<organism evidence="1 2">
    <name type="scientific">Elasticomyces elasticus</name>
    <dbReference type="NCBI Taxonomy" id="574655"/>
    <lineage>
        <taxon>Eukaryota</taxon>
        <taxon>Fungi</taxon>
        <taxon>Dikarya</taxon>
        <taxon>Ascomycota</taxon>
        <taxon>Pezizomycotina</taxon>
        <taxon>Dothideomycetes</taxon>
        <taxon>Dothideomycetidae</taxon>
        <taxon>Mycosphaerellales</taxon>
        <taxon>Teratosphaeriaceae</taxon>
        <taxon>Elasticomyces</taxon>
    </lineage>
</organism>
<gene>
    <name evidence="1" type="ORF">LTR97_012161</name>
</gene>
<proteinExistence type="predicted"/>
<accession>A0AAN7ZKS1</accession>
<evidence type="ECO:0000313" key="2">
    <source>
        <dbReference type="Proteomes" id="UP001310594"/>
    </source>
</evidence>
<name>A0AAN7ZKS1_9PEZI</name>
<dbReference type="EMBL" id="JAVRQU010000024">
    <property type="protein sequence ID" value="KAK5690606.1"/>
    <property type="molecule type" value="Genomic_DNA"/>
</dbReference>
<protein>
    <submittedName>
        <fullName evidence="1">Uncharacterized protein</fullName>
    </submittedName>
</protein>
<sequence>MPASPTDATEQQSSNQQAIMVDVNNDNTSSPAANGPYVPTMVDCYMMLSKPPPSYVERQRRQCEAELMAYINTDPEIQALDAERLLREQADRDKYLPPKLPMIHSREYDGPGVTAQNTRNLVFVDKSTATYQLGGRVHRVFALTPGGHQDVMMCNMAICGYCKDLYTPTSSESMEMMASEGDWHYFPDGARSYQVKHPQMKRTNVIFTVKGSEEGTPAIETMMCDTEHCEDCKSKGHEDMEVG</sequence>
<reference evidence="1" key="1">
    <citation type="submission" date="2023-08" db="EMBL/GenBank/DDBJ databases">
        <title>Black Yeasts Isolated from many extreme environments.</title>
        <authorList>
            <person name="Coleine C."/>
            <person name="Stajich J.E."/>
            <person name="Selbmann L."/>
        </authorList>
    </citation>
    <scope>NUCLEOTIDE SEQUENCE</scope>
    <source>
        <strain evidence="1">CCFEE 5810</strain>
    </source>
</reference>
<dbReference type="Proteomes" id="UP001310594">
    <property type="component" value="Unassembled WGS sequence"/>
</dbReference>
<comment type="caution">
    <text evidence="1">The sequence shown here is derived from an EMBL/GenBank/DDBJ whole genome shotgun (WGS) entry which is preliminary data.</text>
</comment>
<evidence type="ECO:0000313" key="1">
    <source>
        <dbReference type="EMBL" id="KAK5690606.1"/>
    </source>
</evidence>